<dbReference type="Proteomes" id="UP000477722">
    <property type="component" value="Unassembled WGS sequence"/>
</dbReference>
<comment type="cofactor">
    <cofactor evidence="5 6">
        <name>Mg(2+)</name>
        <dbReference type="ChEBI" id="CHEBI:18420"/>
    </cofactor>
</comment>
<dbReference type="GO" id="GO:0046677">
    <property type="term" value="P:response to antibiotic"/>
    <property type="evidence" value="ECO:0007669"/>
    <property type="project" value="UniProtKB-UniRule"/>
</dbReference>
<feature type="binding site" evidence="5">
    <location>
        <position position="237"/>
    </location>
    <ligand>
        <name>substrate</name>
    </ligand>
</feature>
<dbReference type="PANTHER" id="PTHR40274">
    <property type="entry name" value="VIRGINIAMYCIN B LYASE"/>
    <property type="match status" value="1"/>
</dbReference>
<dbReference type="Pfam" id="PF24684">
    <property type="entry name" value="Vgb_lyase"/>
    <property type="match status" value="1"/>
</dbReference>
<evidence type="ECO:0000256" key="2">
    <source>
        <dbReference type="ARBA" id="ARBA00022842"/>
    </source>
</evidence>
<dbReference type="GO" id="GO:0000287">
    <property type="term" value="F:magnesium ion binding"/>
    <property type="evidence" value="ECO:0007669"/>
    <property type="project" value="UniProtKB-UniRule"/>
</dbReference>
<gene>
    <name evidence="5" type="primary">vgb</name>
    <name evidence="7" type="ORF">G5C65_12875</name>
</gene>
<accession>A0A6G4WXQ3</accession>
<dbReference type="SUPFAM" id="SSF63829">
    <property type="entry name" value="Calcium-dependent phosphotriesterase"/>
    <property type="match status" value="2"/>
</dbReference>
<evidence type="ECO:0000256" key="5">
    <source>
        <dbReference type="HAMAP-Rule" id="MF_01282"/>
    </source>
</evidence>
<dbReference type="GO" id="GO:0017001">
    <property type="term" value="P:antibiotic catabolic process"/>
    <property type="evidence" value="ECO:0007669"/>
    <property type="project" value="UniProtKB-UniRule"/>
</dbReference>
<reference evidence="7 8" key="1">
    <citation type="submission" date="2020-02" db="EMBL/GenBank/DDBJ databases">
        <title>Whole-genome analyses of novel actinobacteria.</title>
        <authorList>
            <person name="Sahin N."/>
            <person name="Tatar D."/>
        </authorList>
    </citation>
    <scope>NUCLEOTIDE SEQUENCE [LARGE SCALE GENOMIC DNA]</scope>
    <source>
        <strain evidence="7 8">SB3404</strain>
    </source>
</reference>
<protein>
    <recommendedName>
        <fullName evidence="5 6">Virginiamycin B lyase</fullName>
        <ecNumber evidence="5 6">4.2.99.-</ecNumber>
    </recommendedName>
    <alternativeName>
        <fullName evidence="5 6">Streptogramin B lyase</fullName>
    </alternativeName>
</protein>
<keyword evidence="2 5" id="KW-0460">Magnesium</keyword>
<feature type="binding site" evidence="5">
    <location>
        <position position="279"/>
    </location>
    <ligand>
        <name>Mg(2+)</name>
        <dbReference type="ChEBI" id="CHEBI:18420"/>
    </ligand>
</feature>
<proteinExistence type="inferred from homology"/>
<dbReference type="EC" id="4.2.99.-" evidence="5 6"/>
<organism evidence="7 8">
    <name type="scientific">Streptomyces boncukensis</name>
    <dbReference type="NCBI Taxonomy" id="2711219"/>
    <lineage>
        <taxon>Bacteria</taxon>
        <taxon>Bacillati</taxon>
        <taxon>Actinomycetota</taxon>
        <taxon>Actinomycetes</taxon>
        <taxon>Kitasatosporales</taxon>
        <taxon>Streptomycetaceae</taxon>
        <taxon>Streptomyces</taxon>
    </lineage>
</organism>
<evidence type="ECO:0000313" key="7">
    <source>
        <dbReference type="EMBL" id="NGO69231.1"/>
    </source>
</evidence>
<comment type="caution">
    <text evidence="7">The sequence shown here is derived from an EMBL/GenBank/DDBJ whole genome shotgun (WGS) entry which is preliminary data.</text>
</comment>
<dbReference type="InterPro" id="IPR051344">
    <property type="entry name" value="Vgb"/>
</dbReference>
<evidence type="ECO:0000256" key="4">
    <source>
        <dbReference type="ARBA" id="ARBA00023251"/>
    </source>
</evidence>
<evidence type="ECO:0000256" key="1">
    <source>
        <dbReference type="ARBA" id="ARBA00022723"/>
    </source>
</evidence>
<keyword evidence="8" id="KW-1185">Reference proteome</keyword>
<keyword evidence="4 5" id="KW-0046">Antibiotic resistance</keyword>
<feature type="binding site" evidence="5">
    <location>
        <position position="296"/>
    </location>
    <ligand>
        <name>Mg(2+)</name>
        <dbReference type="ChEBI" id="CHEBI:18420"/>
    </ligand>
</feature>
<comment type="similarity">
    <text evidence="5 6">Belongs to the Vgb family.</text>
</comment>
<name>A0A6G4WXQ3_9ACTN</name>
<feature type="active site" description="Proton acceptor" evidence="5">
    <location>
        <position position="281"/>
    </location>
</feature>
<dbReference type="InterPro" id="IPR015943">
    <property type="entry name" value="WD40/YVTN_repeat-like_dom_sf"/>
</dbReference>
<dbReference type="HAMAP" id="MF_01282">
    <property type="entry name" value="VirginiamycinB_lyase"/>
    <property type="match status" value="1"/>
</dbReference>
<comment type="function">
    <text evidence="5 6">Inactivates the type B streptogramin antibiotics by linearizing the lactone ring at the ester linkage, generating a free phenylglycine carboxylate and converting the threonyl moiety into 2-amino-butenoic acid.</text>
</comment>
<sequence length="306" mass="30992">MREFPVGGTAAGPYGVTTGPDGALWVTLVHSGEIARVVPPPPGAGAGDAPRVDVFPLDSRTCGPTVITPGPDGALWFTRFQDHRIGRITTRGTAESFPLPTPDSGPYGIAAGPDGALWCTGMNTDRIARITVEGEVTEFPLPMSGAYPSALAVGPDGALWCTLNQANALGRVSPAGEVTVHPLPTPGAAPVGLTCGTDGALWFAEIGAGAVGRLVPREGGQGAVTEFPLPDHAARPHAIVAAPGAGAGCWFTEWGGNRLGHISPEGGITEFPLPTPSSEPHGIAVGPDGAVWAALEAGALVRVPLP</sequence>
<dbReference type="EMBL" id="JAAKZZ010000104">
    <property type="protein sequence ID" value="NGO69231.1"/>
    <property type="molecule type" value="Genomic_DNA"/>
</dbReference>
<comment type="subunit">
    <text evidence="5 6">Monomer.</text>
</comment>
<dbReference type="AlphaFoldDB" id="A0A6G4WXQ3"/>
<dbReference type="InterPro" id="IPR011217">
    <property type="entry name" value="Vgb_bact"/>
</dbReference>
<evidence type="ECO:0000313" key="8">
    <source>
        <dbReference type="Proteomes" id="UP000477722"/>
    </source>
</evidence>
<keyword evidence="1 5" id="KW-0479">Metal-binding</keyword>
<evidence type="ECO:0000256" key="3">
    <source>
        <dbReference type="ARBA" id="ARBA00023239"/>
    </source>
</evidence>
<dbReference type="GO" id="GO:0016835">
    <property type="term" value="F:carbon-oxygen lyase activity"/>
    <property type="evidence" value="ECO:0007669"/>
    <property type="project" value="UniProtKB-UniRule"/>
</dbReference>
<keyword evidence="3 5" id="KW-0456">Lyase</keyword>
<dbReference type="PANTHER" id="PTHR40274:SF3">
    <property type="entry name" value="VIRGINIAMYCIN B LYASE"/>
    <property type="match status" value="1"/>
</dbReference>
<evidence type="ECO:0000256" key="6">
    <source>
        <dbReference type="PIRNR" id="PIRNR026412"/>
    </source>
</evidence>
<dbReference type="Gene3D" id="2.130.10.10">
    <property type="entry name" value="YVTN repeat-like/Quinoprotein amine dehydrogenase"/>
    <property type="match status" value="2"/>
</dbReference>
<dbReference type="PIRSF" id="PIRSF026412">
    <property type="entry name" value="Streptogrm_lyase"/>
    <property type="match status" value="1"/>
</dbReference>
<dbReference type="RefSeq" id="WP_165298938.1">
    <property type="nucleotide sequence ID" value="NZ_JAAKZZ010000104.1"/>
</dbReference>